<dbReference type="FunFam" id="3.20.20.100:FF:000002">
    <property type="entry name" value="2,5-diketo-D-gluconic acid reductase A"/>
    <property type="match status" value="1"/>
</dbReference>
<dbReference type="RefSeq" id="WP_058580092.1">
    <property type="nucleotide sequence ID" value="NZ_LOPU01000004.1"/>
</dbReference>
<gene>
    <name evidence="5" type="ORF">AUR64_03635</name>
</gene>
<comment type="similarity">
    <text evidence="1">Belongs to the aldo/keto reductase family.</text>
</comment>
<evidence type="ECO:0000256" key="2">
    <source>
        <dbReference type="ARBA" id="ARBA00022857"/>
    </source>
</evidence>
<dbReference type="PROSITE" id="PS00798">
    <property type="entry name" value="ALDOKETO_REDUCTASE_1"/>
    <property type="match status" value="1"/>
</dbReference>
<dbReference type="InterPro" id="IPR018170">
    <property type="entry name" value="Aldo/ket_reductase_CS"/>
</dbReference>
<dbReference type="PANTHER" id="PTHR43827">
    <property type="entry name" value="2,5-DIKETO-D-GLUCONIC ACID REDUCTASE"/>
    <property type="match status" value="1"/>
</dbReference>
<keyword evidence="6" id="KW-1185">Reference proteome</keyword>
<dbReference type="OrthoDB" id="275427at2157"/>
<accession>A0A0W1RDZ0</accession>
<protein>
    <submittedName>
        <fullName evidence="5">Aldehyde oxidoreductase</fullName>
    </submittedName>
</protein>
<dbReference type="PRINTS" id="PR00069">
    <property type="entry name" value="ALDKETRDTASE"/>
</dbReference>
<dbReference type="PIRSF" id="PIRSF000097">
    <property type="entry name" value="AKR"/>
    <property type="match status" value="1"/>
</dbReference>
<evidence type="ECO:0000256" key="1">
    <source>
        <dbReference type="ARBA" id="ARBA00007905"/>
    </source>
</evidence>
<sequence length="268" mass="29431">MDVPTVSNDLPVLGLGTYKNEGEQVTESVKTALEVGYRHIDTAQVYDNEAAVGAGIEASSVPREEVVVATKIWNDDLAGDDVVESAKESLDRLGLDRIEILYVHWPAGGYEPSETIPAFNQLYDEGFVDSIAVSNFLPEQLETALDRSDAPIVANQVELHPLFQQPELREFCEKNGVAVVAYAPIARGKVFDVPELGEIAEKHGASEAQVSLAWLRQNGIAAIPKATSKEHIRANWESQDLTLDDEDLSKISALSYNKRQVDPDFAPW</sequence>
<proteinExistence type="inferred from homology"/>
<dbReference type="Pfam" id="PF00248">
    <property type="entry name" value="Aldo_ket_red"/>
    <property type="match status" value="1"/>
</dbReference>
<reference evidence="5 6" key="1">
    <citation type="submission" date="2015-12" db="EMBL/GenBank/DDBJ databases">
        <title>Haloprofundus marisrubri gen. nov., sp. nov., an extremely halophilic archaeon isolated from the Discovery deep brine-seawater interface in the Red Sea.</title>
        <authorList>
            <person name="Zhang G."/>
            <person name="Stingl U."/>
            <person name="Rashid M."/>
        </authorList>
    </citation>
    <scope>NUCLEOTIDE SEQUENCE [LARGE SCALE GENOMIC DNA]</scope>
    <source>
        <strain evidence="5 6">SB9</strain>
    </source>
</reference>
<dbReference type="Gene3D" id="3.20.20.100">
    <property type="entry name" value="NADP-dependent oxidoreductase domain"/>
    <property type="match status" value="1"/>
</dbReference>
<keyword evidence="2" id="KW-0521">NADP</keyword>
<dbReference type="InterPro" id="IPR036812">
    <property type="entry name" value="NAD(P)_OxRdtase_dom_sf"/>
</dbReference>
<dbReference type="SUPFAM" id="SSF51430">
    <property type="entry name" value="NAD(P)-linked oxidoreductase"/>
    <property type="match status" value="1"/>
</dbReference>
<dbReference type="STRING" id="1514971.AUR64_03635"/>
<dbReference type="AlphaFoldDB" id="A0A0W1RDZ0"/>
<evidence type="ECO:0000256" key="3">
    <source>
        <dbReference type="ARBA" id="ARBA00023002"/>
    </source>
</evidence>
<evidence type="ECO:0000313" key="5">
    <source>
        <dbReference type="EMBL" id="KTG11360.1"/>
    </source>
</evidence>
<dbReference type="GO" id="GO:0016616">
    <property type="term" value="F:oxidoreductase activity, acting on the CH-OH group of donors, NAD or NADP as acceptor"/>
    <property type="evidence" value="ECO:0007669"/>
    <property type="project" value="UniProtKB-ARBA"/>
</dbReference>
<evidence type="ECO:0000313" key="6">
    <source>
        <dbReference type="Proteomes" id="UP000054387"/>
    </source>
</evidence>
<dbReference type="InterPro" id="IPR020471">
    <property type="entry name" value="AKR"/>
</dbReference>
<comment type="caution">
    <text evidence="5">The sequence shown here is derived from an EMBL/GenBank/DDBJ whole genome shotgun (WGS) entry which is preliminary data.</text>
</comment>
<keyword evidence="3" id="KW-0560">Oxidoreductase</keyword>
<dbReference type="Proteomes" id="UP000054387">
    <property type="component" value="Unassembled WGS sequence"/>
</dbReference>
<evidence type="ECO:0000259" key="4">
    <source>
        <dbReference type="Pfam" id="PF00248"/>
    </source>
</evidence>
<name>A0A0W1RDZ0_9EURY</name>
<organism evidence="5 6">
    <name type="scientific">Haloprofundus marisrubri</name>
    <dbReference type="NCBI Taxonomy" id="1514971"/>
    <lineage>
        <taxon>Archaea</taxon>
        <taxon>Methanobacteriati</taxon>
        <taxon>Methanobacteriota</taxon>
        <taxon>Stenosarchaea group</taxon>
        <taxon>Halobacteria</taxon>
        <taxon>Halobacteriales</taxon>
        <taxon>Haloferacaceae</taxon>
        <taxon>Haloprofundus</taxon>
    </lineage>
</organism>
<dbReference type="PANTHER" id="PTHR43827:SF3">
    <property type="entry name" value="NADP-DEPENDENT OXIDOREDUCTASE DOMAIN-CONTAINING PROTEIN"/>
    <property type="match status" value="1"/>
</dbReference>
<dbReference type="EMBL" id="LOPU01000004">
    <property type="protein sequence ID" value="KTG11360.1"/>
    <property type="molecule type" value="Genomic_DNA"/>
</dbReference>
<dbReference type="InterPro" id="IPR023210">
    <property type="entry name" value="NADP_OxRdtase_dom"/>
</dbReference>
<feature type="domain" description="NADP-dependent oxidoreductase" evidence="4">
    <location>
        <begin position="13"/>
        <end position="254"/>
    </location>
</feature>